<dbReference type="PROSITE" id="PS50240">
    <property type="entry name" value="TRYPSIN_DOM"/>
    <property type="match status" value="1"/>
</dbReference>
<evidence type="ECO:0000256" key="5">
    <source>
        <dbReference type="SAM" id="SignalP"/>
    </source>
</evidence>
<dbReference type="InterPro" id="IPR009003">
    <property type="entry name" value="Peptidase_S1_PA"/>
</dbReference>
<keyword evidence="4" id="KW-1133">Transmembrane helix</keyword>
<comment type="similarity">
    <text evidence="2">Belongs to the peptidase S1 family. CLIP subfamily.</text>
</comment>
<sequence>MYVNQFSAAFFALILLPNLIINESKEITREKRIVGGKISSDKQWRYIAMVETQEPDGSWNECTATIISPRHVLTAAHCVINFKQVENIDPADILMIIRKEEIFIRINAENKNNINTMKLVKTTNAYIHAGYSYFFVSNDLTIIEAEEPFMPEIEPVKLAKYDEYKTGQTVLQIGFGDHYGKDEFTIDDVLIPSGNLRELQSSIHSLENCQMEWLNNILTTQFCVGEPHHGVAPGDSGGPLLVKGEDGNWYQIGIASFGGEKHHSVETRSPVFVKVSNYCSWIKKVTDGEVECYDMEPVDDLIVEELVMDMDPFLVIHPTTTTTTTVPSNALNHVFSGAWIPSVIFTIYFLLH</sequence>
<dbReference type="Pfam" id="PF00089">
    <property type="entry name" value="Trypsin"/>
    <property type="match status" value="1"/>
</dbReference>
<evidence type="ECO:0000313" key="8">
    <source>
        <dbReference type="WBParaSite" id="PDA_v2.g1212.t1"/>
    </source>
</evidence>
<dbReference type="CDD" id="cd00190">
    <property type="entry name" value="Tryp_SPc"/>
    <property type="match status" value="1"/>
</dbReference>
<dbReference type="SUPFAM" id="SSF50494">
    <property type="entry name" value="Trypsin-like serine proteases"/>
    <property type="match status" value="1"/>
</dbReference>
<dbReference type="InterPro" id="IPR033116">
    <property type="entry name" value="TRYPSIN_SER"/>
</dbReference>
<dbReference type="PANTHER" id="PTHR24256">
    <property type="entry name" value="TRYPTASE-RELATED"/>
    <property type="match status" value="1"/>
</dbReference>
<dbReference type="PROSITE" id="PS00134">
    <property type="entry name" value="TRYPSIN_HIS"/>
    <property type="match status" value="1"/>
</dbReference>
<dbReference type="PROSITE" id="PS00135">
    <property type="entry name" value="TRYPSIN_SER"/>
    <property type="match status" value="1"/>
</dbReference>
<dbReference type="GO" id="GO:0006508">
    <property type="term" value="P:proteolysis"/>
    <property type="evidence" value="ECO:0007669"/>
    <property type="project" value="UniProtKB-KW"/>
</dbReference>
<evidence type="ECO:0000256" key="4">
    <source>
        <dbReference type="SAM" id="Phobius"/>
    </source>
</evidence>
<dbReference type="InterPro" id="IPR001254">
    <property type="entry name" value="Trypsin_dom"/>
</dbReference>
<keyword evidence="1" id="KW-1015">Disulfide bond</keyword>
<evidence type="ECO:0000256" key="3">
    <source>
        <dbReference type="RuleBase" id="RU363034"/>
    </source>
</evidence>
<evidence type="ECO:0000256" key="1">
    <source>
        <dbReference type="ARBA" id="ARBA00023157"/>
    </source>
</evidence>
<protein>
    <submittedName>
        <fullName evidence="8">Peptidase S1 domain-containing protein</fullName>
    </submittedName>
</protein>
<keyword evidence="3" id="KW-0645">Protease</keyword>
<keyword evidence="3" id="KW-0378">Hydrolase</keyword>
<keyword evidence="7" id="KW-1185">Reference proteome</keyword>
<dbReference type="WBParaSite" id="PDA_v2.g1212.t1">
    <property type="protein sequence ID" value="PDA_v2.g1212.t1"/>
    <property type="gene ID" value="PDA_v2.g1212"/>
</dbReference>
<evidence type="ECO:0000256" key="2">
    <source>
        <dbReference type="ARBA" id="ARBA00024195"/>
    </source>
</evidence>
<keyword evidence="3" id="KW-0720">Serine protease</keyword>
<keyword evidence="4" id="KW-0812">Transmembrane</keyword>
<feature type="signal peptide" evidence="5">
    <location>
        <begin position="1"/>
        <end position="24"/>
    </location>
</feature>
<evidence type="ECO:0000259" key="6">
    <source>
        <dbReference type="PROSITE" id="PS50240"/>
    </source>
</evidence>
<dbReference type="InterPro" id="IPR051487">
    <property type="entry name" value="Ser/Thr_Proteases_Immune/Dev"/>
</dbReference>
<dbReference type="AlphaFoldDB" id="A0A914PA21"/>
<proteinExistence type="inferred from homology"/>
<dbReference type="InterPro" id="IPR001314">
    <property type="entry name" value="Peptidase_S1A"/>
</dbReference>
<dbReference type="InterPro" id="IPR018114">
    <property type="entry name" value="TRYPSIN_HIS"/>
</dbReference>
<dbReference type="Proteomes" id="UP000887578">
    <property type="component" value="Unplaced"/>
</dbReference>
<keyword evidence="4" id="KW-0472">Membrane</keyword>
<dbReference type="SMART" id="SM00020">
    <property type="entry name" value="Tryp_SPc"/>
    <property type="match status" value="1"/>
</dbReference>
<dbReference type="GO" id="GO:0004252">
    <property type="term" value="F:serine-type endopeptidase activity"/>
    <property type="evidence" value="ECO:0007669"/>
    <property type="project" value="InterPro"/>
</dbReference>
<feature type="transmembrane region" description="Helical" evidence="4">
    <location>
        <begin position="330"/>
        <end position="351"/>
    </location>
</feature>
<dbReference type="PRINTS" id="PR00722">
    <property type="entry name" value="CHYMOTRYPSIN"/>
</dbReference>
<feature type="chain" id="PRO_5037148825" evidence="5">
    <location>
        <begin position="25"/>
        <end position="352"/>
    </location>
</feature>
<dbReference type="InterPro" id="IPR043504">
    <property type="entry name" value="Peptidase_S1_PA_chymotrypsin"/>
</dbReference>
<organism evidence="7 8">
    <name type="scientific">Panagrolaimus davidi</name>
    <dbReference type="NCBI Taxonomy" id="227884"/>
    <lineage>
        <taxon>Eukaryota</taxon>
        <taxon>Metazoa</taxon>
        <taxon>Ecdysozoa</taxon>
        <taxon>Nematoda</taxon>
        <taxon>Chromadorea</taxon>
        <taxon>Rhabditida</taxon>
        <taxon>Tylenchina</taxon>
        <taxon>Panagrolaimomorpha</taxon>
        <taxon>Panagrolaimoidea</taxon>
        <taxon>Panagrolaimidae</taxon>
        <taxon>Panagrolaimus</taxon>
    </lineage>
</organism>
<dbReference type="Gene3D" id="2.40.10.10">
    <property type="entry name" value="Trypsin-like serine proteases"/>
    <property type="match status" value="1"/>
</dbReference>
<accession>A0A914PA21</accession>
<feature type="domain" description="Peptidase S1" evidence="6">
    <location>
        <begin position="33"/>
        <end position="287"/>
    </location>
</feature>
<evidence type="ECO:0000313" key="7">
    <source>
        <dbReference type="Proteomes" id="UP000887578"/>
    </source>
</evidence>
<keyword evidence="5" id="KW-0732">Signal</keyword>
<name>A0A914PA21_9BILA</name>
<reference evidence="8" key="1">
    <citation type="submission" date="2022-11" db="UniProtKB">
        <authorList>
            <consortium name="WormBaseParasite"/>
        </authorList>
    </citation>
    <scope>IDENTIFICATION</scope>
</reference>